<dbReference type="Pfam" id="PF18818">
    <property type="entry name" value="MPTase-PolyVal"/>
    <property type="match status" value="1"/>
</dbReference>
<dbReference type="EMBL" id="SGWZ01000001">
    <property type="protein sequence ID" value="RZS73664.1"/>
    <property type="molecule type" value="Genomic_DNA"/>
</dbReference>
<organism evidence="2 4">
    <name type="scientific">Kerstersia gyiorum</name>
    <dbReference type="NCBI Taxonomy" id="206506"/>
    <lineage>
        <taxon>Bacteria</taxon>
        <taxon>Pseudomonadati</taxon>
        <taxon>Pseudomonadota</taxon>
        <taxon>Betaproteobacteria</taxon>
        <taxon>Burkholderiales</taxon>
        <taxon>Alcaligenaceae</taxon>
        <taxon>Kerstersia</taxon>
    </lineage>
</organism>
<comment type="caution">
    <text evidence="2">The sequence shown here is derived from an EMBL/GenBank/DDBJ whole genome shotgun (WGS) entry which is preliminary data.</text>
</comment>
<dbReference type="STRING" id="206506.AAV32_01920"/>
<feature type="domain" description="Polyvalent protein metallopeptidase" evidence="1">
    <location>
        <begin position="20"/>
        <end position="67"/>
    </location>
</feature>
<protein>
    <recommendedName>
        <fullName evidence="1">Polyvalent protein metallopeptidase domain-containing protein</fullName>
    </recommendedName>
</protein>
<evidence type="ECO:0000313" key="3">
    <source>
        <dbReference type="EMBL" id="RZS73664.1"/>
    </source>
</evidence>
<evidence type="ECO:0000259" key="1">
    <source>
        <dbReference type="Pfam" id="PF18818"/>
    </source>
</evidence>
<evidence type="ECO:0000313" key="2">
    <source>
        <dbReference type="EMBL" id="KKO73086.1"/>
    </source>
</evidence>
<proteinExistence type="predicted"/>
<dbReference type="Proteomes" id="UP000078084">
    <property type="component" value="Unassembled WGS sequence"/>
</dbReference>
<dbReference type="AlphaFoldDB" id="A0A171KW19"/>
<sequence>MTNITTYGQKHQNRAGLSGYVAELGAAFLSARLGITAEPREDHAKYLASWIKVLKDDRKAFITAASKAAEASDYLLALANQEQKQAA</sequence>
<reference evidence="2 4" key="1">
    <citation type="submission" date="2015-04" db="EMBL/GenBank/DDBJ databases">
        <title>Genome sequence of Kerstersia gyiorum CG1.</title>
        <authorList>
            <person name="Greninger A.L."/>
            <person name="Kozyreva V."/>
            <person name="Chaturvedi V."/>
        </authorList>
    </citation>
    <scope>NUCLEOTIDE SEQUENCE [LARGE SCALE GENOMIC DNA]</scope>
    <source>
        <strain evidence="2 4">CG1</strain>
    </source>
</reference>
<accession>A0A171KW19</accession>
<dbReference type="EMBL" id="LBNE01000001">
    <property type="protein sequence ID" value="KKO73086.1"/>
    <property type="molecule type" value="Genomic_DNA"/>
</dbReference>
<evidence type="ECO:0000313" key="5">
    <source>
        <dbReference type="Proteomes" id="UP000292039"/>
    </source>
</evidence>
<keyword evidence="4" id="KW-1185">Reference proteome</keyword>
<name>A0A171KW19_9BURK</name>
<gene>
    <name evidence="2" type="ORF">AAV32_01920</name>
    <name evidence="3" type="ORF">EV679_0866</name>
</gene>
<dbReference type="Proteomes" id="UP000292039">
    <property type="component" value="Unassembled WGS sequence"/>
</dbReference>
<reference evidence="3 5" key="2">
    <citation type="submission" date="2019-02" db="EMBL/GenBank/DDBJ databases">
        <title>Genomic Encyclopedia of Type Strains, Phase IV (KMG-IV): sequencing the most valuable type-strain genomes for metagenomic binning, comparative biology and taxonomic classification.</title>
        <authorList>
            <person name="Goeker M."/>
        </authorList>
    </citation>
    <scope>NUCLEOTIDE SEQUENCE [LARGE SCALE GENOMIC DNA]</scope>
    <source>
        <strain evidence="3 5">DSM 16618</strain>
    </source>
</reference>
<evidence type="ECO:0000313" key="4">
    <source>
        <dbReference type="Proteomes" id="UP000078084"/>
    </source>
</evidence>
<dbReference type="RefSeq" id="WP_068366960.1">
    <property type="nucleotide sequence ID" value="NZ_CBCSEB010000002.1"/>
</dbReference>
<dbReference type="InterPro" id="IPR041459">
    <property type="entry name" value="MPTase-PolyVal"/>
</dbReference>